<keyword evidence="3" id="KW-1185">Reference proteome</keyword>
<dbReference type="AlphaFoldDB" id="A0A4Y2M7I5"/>
<organism evidence="2 3">
    <name type="scientific">Araneus ventricosus</name>
    <name type="common">Orbweaver spider</name>
    <name type="synonym">Epeira ventricosa</name>
    <dbReference type="NCBI Taxonomy" id="182803"/>
    <lineage>
        <taxon>Eukaryota</taxon>
        <taxon>Metazoa</taxon>
        <taxon>Ecdysozoa</taxon>
        <taxon>Arthropoda</taxon>
        <taxon>Chelicerata</taxon>
        <taxon>Arachnida</taxon>
        <taxon>Araneae</taxon>
        <taxon>Araneomorphae</taxon>
        <taxon>Entelegynae</taxon>
        <taxon>Araneoidea</taxon>
        <taxon>Araneidae</taxon>
        <taxon>Araneus</taxon>
    </lineage>
</organism>
<gene>
    <name evidence="2" type="ORF">AVEN_142075_1</name>
</gene>
<evidence type="ECO:0000313" key="2">
    <source>
        <dbReference type="EMBL" id="GBN22390.1"/>
    </source>
</evidence>
<comment type="caution">
    <text evidence="2">The sequence shown here is derived from an EMBL/GenBank/DDBJ whole genome shotgun (WGS) entry which is preliminary data.</text>
</comment>
<proteinExistence type="predicted"/>
<name>A0A4Y2M7I5_ARAVE</name>
<feature type="region of interest" description="Disordered" evidence="1">
    <location>
        <begin position="1"/>
        <end position="42"/>
    </location>
</feature>
<dbReference type="Proteomes" id="UP000499080">
    <property type="component" value="Unassembled WGS sequence"/>
</dbReference>
<evidence type="ECO:0000256" key="1">
    <source>
        <dbReference type="SAM" id="MobiDB-lite"/>
    </source>
</evidence>
<reference evidence="2 3" key="1">
    <citation type="journal article" date="2019" name="Sci. Rep.">
        <title>Orb-weaving spider Araneus ventricosus genome elucidates the spidroin gene catalogue.</title>
        <authorList>
            <person name="Kono N."/>
            <person name="Nakamura H."/>
            <person name="Ohtoshi R."/>
            <person name="Moran D.A.P."/>
            <person name="Shinohara A."/>
            <person name="Yoshida Y."/>
            <person name="Fujiwara M."/>
            <person name="Mori M."/>
            <person name="Tomita M."/>
            <person name="Arakawa K."/>
        </authorList>
    </citation>
    <scope>NUCLEOTIDE SEQUENCE [LARGE SCALE GENOMIC DNA]</scope>
</reference>
<protein>
    <submittedName>
        <fullName evidence="2">Uncharacterized protein</fullName>
    </submittedName>
</protein>
<evidence type="ECO:0000313" key="3">
    <source>
        <dbReference type="Proteomes" id="UP000499080"/>
    </source>
</evidence>
<sequence>MLVKRSHIPLSPCRPIAPHSNRLHENRREEEDERVSTEQMNEAKRSFHPIIIDNVVIDELEMNTGHEGISQRCGCYFSCCLEGNIGVN</sequence>
<accession>A0A4Y2M7I5</accession>
<dbReference type="EMBL" id="BGPR01006859">
    <property type="protein sequence ID" value="GBN22390.1"/>
    <property type="molecule type" value="Genomic_DNA"/>
</dbReference>